<dbReference type="PANTHER" id="PTHR43861">
    <property type="entry name" value="TRANS-ACONITATE 2-METHYLTRANSFERASE-RELATED"/>
    <property type="match status" value="1"/>
</dbReference>
<dbReference type="PANTHER" id="PTHR43861:SF3">
    <property type="entry name" value="PUTATIVE (AFU_ORTHOLOGUE AFUA_2G14390)-RELATED"/>
    <property type="match status" value="1"/>
</dbReference>
<dbReference type="GO" id="GO:0008168">
    <property type="term" value="F:methyltransferase activity"/>
    <property type="evidence" value="ECO:0007669"/>
    <property type="project" value="UniProtKB-KW"/>
</dbReference>
<dbReference type="Proteomes" id="UP001621418">
    <property type="component" value="Chromosome"/>
</dbReference>
<keyword evidence="3" id="KW-0489">Methyltransferase</keyword>
<dbReference type="GO" id="GO:0032259">
    <property type="term" value="P:methylation"/>
    <property type="evidence" value="ECO:0007669"/>
    <property type="project" value="UniProtKB-KW"/>
</dbReference>
<feature type="domain" description="Methyltransferase" evidence="2">
    <location>
        <begin position="40"/>
        <end position="158"/>
    </location>
</feature>
<protein>
    <submittedName>
        <fullName evidence="3">Methyltransferase domain-containing protein</fullName>
    </submittedName>
</protein>
<dbReference type="InterPro" id="IPR025714">
    <property type="entry name" value="Methyltranfer_dom"/>
</dbReference>
<gene>
    <name evidence="3" type="ORF">OG308_19845</name>
</gene>
<dbReference type="EMBL" id="CP109527">
    <property type="protein sequence ID" value="WTY33588.1"/>
    <property type="molecule type" value="Genomic_DNA"/>
</dbReference>
<proteinExistence type="predicted"/>
<evidence type="ECO:0000259" key="2">
    <source>
        <dbReference type="Pfam" id="PF13847"/>
    </source>
</evidence>
<dbReference type="SUPFAM" id="SSF53335">
    <property type="entry name" value="S-adenosyl-L-methionine-dependent methyltransferases"/>
    <property type="match status" value="1"/>
</dbReference>
<sequence>MADSETVFDAKLATFQQWQTTPWGKLRYSIAAANLMPHLHQGSRVLDVAGGNGFDAVELANRGHQVTIVDISEPALVDARTLAEKQGVGDRISTRRLGVDELAQHFTSGQFDVVLCHNLIQYVPDPKTLISVLTAMVAPNGVVSVIAPNADADPLLTAVRNLDLDEALRQLDSSTRHTVTYDTETRACYADSVTHDLAEAGLHLRAHCGIRCVCDLLVDDARKNDPRFFERLQRLELAMATRAPYIYTARFFQLIAAP</sequence>
<evidence type="ECO:0000313" key="3">
    <source>
        <dbReference type="EMBL" id="WTY33588.1"/>
    </source>
</evidence>
<dbReference type="Gene3D" id="3.40.50.150">
    <property type="entry name" value="Vaccinia Virus protein VP39"/>
    <property type="match status" value="1"/>
</dbReference>
<evidence type="ECO:0000256" key="1">
    <source>
        <dbReference type="ARBA" id="ARBA00022679"/>
    </source>
</evidence>
<accession>A0ABZ1N130</accession>
<dbReference type="InterPro" id="IPR029063">
    <property type="entry name" value="SAM-dependent_MTases_sf"/>
</dbReference>
<keyword evidence="4" id="KW-1185">Reference proteome</keyword>
<organism evidence="3 4">
    <name type="scientific">Nocardia salmonicida</name>
    <dbReference type="NCBI Taxonomy" id="53431"/>
    <lineage>
        <taxon>Bacteria</taxon>
        <taxon>Bacillati</taxon>
        <taxon>Actinomycetota</taxon>
        <taxon>Actinomycetes</taxon>
        <taxon>Mycobacteriales</taxon>
        <taxon>Nocardiaceae</taxon>
        <taxon>Nocardia</taxon>
    </lineage>
</organism>
<keyword evidence="1" id="KW-0808">Transferase</keyword>
<evidence type="ECO:0000313" key="4">
    <source>
        <dbReference type="Proteomes" id="UP001621418"/>
    </source>
</evidence>
<dbReference type="CDD" id="cd02440">
    <property type="entry name" value="AdoMet_MTases"/>
    <property type="match status" value="1"/>
</dbReference>
<dbReference type="RefSeq" id="WP_357363914.1">
    <property type="nucleotide sequence ID" value="NZ_CP109527.1"/>
</dbReference>
<reference evidence="3 4" key="1">
    <citation type="submission" date="2022-10" db="EMBL/GenBank/DDBJ databases">
        <title>The complete genomes of actinobacterial strains from the NBC collection.</title>
        <authorList>
            <person name="Joergensen T.S."/>
            <person name="Alvarez Arevalo M."/>
            <person name="Sterndorff E.B."/>
            <person name="Faurdal D."/>
            <person name="Vuksanovic O."/>
            <person name="Mourched A.-S."/>
            <person name="Charusanti P."/>
            <person name="Shaw S."/>
            <person name="Blin K."/>
            <person name="Weber T."/>
        </authorList>
    </citation>
    <scope>NUCLEOTIDE SEQUENCE [LARGE SCALE GENOMIC DNA]</scope>
    <source>
        <strain evidence="3 4">NBC_01413</strain>
    </source>
</reference>
<dbReference type="Pfam" id="PF13847">
    <property type="entry name" value="Methyltransf_31"/>
    <property type="match status" value="1"/>
</dbReference>
<name>A0ABZ1N130_9NOCA</name>